<accession>A0A3A4KP14</accession>
<proteinExistence type="predicted"/>
<gene>
    <name evidence="1" type="ORF">D5S18_25015</name>
</gene>
<name>A0A3A4KP14_9NOCA</name>
<sequence>MIIPRTLAALSELGIVMAEPCGRVAIDPATLYAEIGCLIVNYDGTVEVVAADDATVEQQVELIRQARIARIDGPTGVGWRGVDGLGWVCSVFEPPR</sequence>
<keyword evidence="2" id="KW-1185">Reference proteome</keyword>
<dbReference type="Proteomes" id="UP000266677">
    <property type="component" value="Unassembled WGS sequence"/>
</dbReference>
<reference evidence="1 2" key="1">
    <citation type="submission" date="2018-09" db="EMBL/GenBank/DDBJ databases">
        <title>YIM PH21274 draft genome.</title>
        <authorList>
            <person name="Miao C."/>
        </authorList>
    </citation>
    <scope>NUCLEOTIDE SEQUENCE [LARGE SCALE GENOMIC DNA]</scope>
    <source>
        <strain evidence="1 2">YIM PH 21724</strain>
    </source>
</reference>
<evidence type="ECO:0000313" key="1">
    <source>
        <dbReference type="EMBL" id="RJO71435.1"/>
    </source>
</evidence>
<comment type="caution">
    <text evidence="1">The sequence shown here is derived from an EMBL/GenBank/DDBJ whole genome shotgun (WGS) entry which is preliminary data.</text>
</comment>
<dbReference type="AlphaFoldDB" id="A0A3A4KP14"/>
<protein>
    <submittedName>
        <fullName evidence="1">Uncharacterized protein</fullName>
    </submittedName>
</protein>
<organism evidence="1 2">
    <name type="scientific">Nocardia panacis</name>
    <dbReference type="NCBI Taxonomy" id="2340916"/>
    <lineage>
        <taxon>Bacteria</taxon>
        <taxon>Bacillati</taxon>
        <taxon>Actinomycetota</taxon>
        <taxon>Actinomycetes</taxon>
        <taxon>Mycobacteriales</taxon>
        <taxon>Nocardiaceae</taxon>
        <taxon>Nocardia</taxon>
    </lineage>
</organism>
<evidence type="ECO:0000313" key="2">
    <source>
        <dbReference type="Proteomes" id="UP000266677"/>
    </source>
</evidence>
<dbReference type="EMBL" id="QZFU01000033">
    <property type="protein sequence ID" value="RJO71435.1"/>
    <property type="molecule type" value="Genomic_DNA"/>
</dbReference>